<dbReference type="EMBL" id="CP013652">
    <property type="protein sequence ID" value="ALS21996.1"/>
    <property type="molecule type" value="Genomic_DNA"/>
</dbReference>
<dbReference type="NCBIfam" id="TIGR00711">
    <property type="entry name" value="efflux_EmrB"/>
    <property type="match status" value="1"/>
</dbReference>
<keyword evidence="7 9" id="KW-0472">Membrane</keyword>
<dbReference type="RefSeq" id="WP_062408347.1">
    <property type="nucleotide sequence ID" value="NZ_CP013652.1"/>
</dbReference>
<evidence type="ECO:0000256" key="8">
    <source>
        <dbReference type="SAM" id="MobiDB-lite"/>
    </source>
</evidence>
<dbReference type="PATRIC" id="fig|162209.4.peg.1717"/>
<dbReference type="KEGG" id="pnp:IJ22_16200"/>
<organism evidence="11 12">
    <name type="scientific">Paenibacillus naphthalenovorans</name>
    <dbReference type="NCBI Taxonomy" id="162209"/>
    <lineage>
        <taxon>Bacteria</taxon>
        <taxon>Bacillati</taxon>
        <taxon>Bacillota</taxon>
        <taxon>Bacilli</taxon>
        <taxon>Bacillales</taxon>
        <taxon>Paenibacillaceae</taxon>
        <taxon>Paenibacillus</taxon>
    </lineage>
</organism>
<dbReference type="AlphaFoldDB" id="A0A0U2UFM4"/>
<evidence type="ECO:0000256" key="9">
    <source>
        <dbReference type="SAM" id="Phobius"/>
    </source>
</evidence>
<gene>
    <name evidence="11" type="ORF">IJ22_16200</name>
</gene>
<dbReference type="Proteomes" id="UP000061660">
    <property type="component" value="Chromosome"/>
</dbReference>
<reference evidence="12" key="1">
    <citation type="submission" date="2015-12" db="EMBL/GenBank/DDBJ databases">
        <title>Complete genome sequences of two moderately thermophilic Paenibacillus species.</title>
        <authorList>
            <person name="Butler R.III."/>
            <person name="Wang J."/>
            <person name="Stark B.C."/>
            <person name="Pombert J.-F."/>
        </authorList>
    </citation>
    <scope>NUCLEOTIDE SEQUENCE [LARGE SCALE GENOMIC DNA]</scope>
    <source>
        <strain evidence="12">32O-Y</strain>
    </source>
</reference>
<dbReference type="GO" id="GO:0022857">
    <property type="term" value="F:transmembrane transporter activity"/>
    <property type="evidence" value="ECO:0007669"/>
    <property type="project" value="InterPro"/>
</dbReference>
<feature type="transmembrane region" description="Helical" evidence="9">
    <location>
        <begin position="86"/>
        <end position="106"/>
    </location>
</feature>
<evidence type="ECO:0000313" key="11">
    <source>
        <dbReference type="EMBL" id="ALS21996.1"/>
    </source>
</evidence>
<evidence type="ECO:0000256" key="4">
    <source>
        <dbReference type="ARBA" id="ARBA00022475"/>
    </source>
</evidence>
<dbReference type="InterPro" id="IPR004638">
    <property type="entry name" value="EmrB-like"/>
</dbReference>
<keyword evidence="12" id="KW-1185">Reference proteome</keyword>
<feature type="transmembrane region" description="Helical" evidence="9">
    <location>
        <begin position="21"/>
        <end position="39"/>
    </location>
</feature>
<feature type="transmembrane region" description="Helical" evidence="9">
    <location>
        <begin position="206"/>
        <end position="224"/>
    </location>
</feature>
<dbReference type="InterPro" id="IPR020846">
    <property type="entry name" value="MFS_dom"/>
</dbReference>
<keyword evidence="3" id="KW-0813">Transport</keyword>
<feature type="transmembrane region" description="Helical" evidence="9">
    <location>
        <begin position="148"/>
        <end position="167"/>
    </location>
</feature>
<feature type="region of interest" description="Disordered" evidence="8">
    <location>
        <begin position="521"/>
        <end position="542"/>
    </location>
</feature>
<evidence type="ECO:0000313" key="12">
    <source>
        <dbReference type="Proteomes" id="UP000061660"/>
    </source>
</evidence>
<dbReference type="Gene3D" id="1.20.1250.20">
    <property type="entry name" value="MFS general substrate transporter like domains"/>
    <property type="match status" value="1"/>
</dbReference>
<dbReference type="SUPFAM" id="SSF103473">
    <property type="entry name" value="MFS general substrate transporter"/>
    <property type="match status" value="1"/>
</dbReference>
<dbReference type="OrthoDB" id="9816041at2"/>
<name>A0A0U2UFM4_9BACL</name>
<dbReference type="PRINTS" id="PR01036">
    <property type="entry name" value="TCRTETB"/>
</dbReference>
<comment type="similarity">
    <text evidence="2">Belongs to the major facilitator superfamily. EmrB family.</text>
</comment>
<comment type="subcellular location">
    <subcellularLocation>
        <location evidence="1">Cell membrane</location>
        <topology evidence="1">Multi-pass membrane protein</topology>
    </subcellularLocation>
</comment>
<feature type="transmembrane region" description="Helical" evidence="9">
    <location>
        <begin position="112"/>
        <end position="136"/>
    </location>
</feature>
<sequence length="542" mass="59308">MAAQNSAVKSSGDGISRHIPLLTVLMLGLFLAILNQTLLNVALPHMTADFGVTTNTIQWLLTGYMLVNGILIPLSAFLIERFGVRLLFLIAMFCFTLGALICSLAPNFPLMLAGRLIQAVGGGVLSPLVMSVILYIFPPEMRGKGMGLFGLAMMFAPAVGPTLSGWVVQNYDWHLLFSGMIPLGVLVLIIAFFTLNNIEEPKKIKLDYFGTFTSLTGVGLLLYGLTEAGTKGWTDIAVLAYLVIGLALIFIFVLQQMQSDTPMLDMRVFKYSMFSLSTVISVLLTASMFAGMILLPIYLQNLRGFTPMESGLLMLPGALVMMVMSPVSGALFDKVGPRPLAIIGMIITTVTTFEFTKLTMESTYNFIMILYMLRFFGMSLLMMPIMTAGMNQLPKELNNHGTAMSNTLRQISGSIGTSWITTIFTNRSTFHFASYTNRMDTTNPAFMDSFNSLVHKIADSSHLPLEQAQVQAISQLAGQAQMHSTVMGINDAFFWTSIISAAALLLCVFLKDVRKDKKTAEREEAASTEVIMLPAPGQTRQG</sequence>
<keyword evidence="5 9" id="KW-0812">Transmembrane</keyword>
<dbReference type="InterPro" id="IPR036259">
    <property type="entry name" value="MFS_trans_sf"/>
</dbReference>
<evidence type="ECO:0000256" key="3">
    <source>
        <dbReference type="ARBA" id="ARBA00022448"/>
    </source>
</evidence>
<feature type="transmembrane region" description="Helical" evidence="9">
    <location>
        <begin position="274"/>
        <end position="299"/>
    </location>
</feature>
<keyword evidence="4" id="KW-1003">Cell membrane</keyword>
<reference evidence="11 12" key="2">
    <citation type="journal article" date="2016" name="Genome Announc.">
        <title>Complete Genome Sequences of Two Interactive Moderate Thermophiles, Paenibacillus napthalenovorans 32O-Y and Paenibacillus sp. 32O-W.</title>
        <authorList>
            <person name="Butler R.R.III."/>
            <person name="Wang J."/>
            <person name="Stark B.C."/>
            <person name="Pombert J.F."/>
        </authorList>
    </citation>
    <scope>NUCLEOTIDE SEQUENCE [LARGE SCALE GENOMIC DNA]</scope>
    <source>
        <strain evidence="11 12">32O-Y</strain>
    </source>
</reference>
<feature type="domain" description="Major facilitator superfamily (MFS) profile" evidence="10">
    <location>
        <begin position="21"/>
        <end position="515"/>
    </location>
</feature>
<feature type="transmembrane region" description="Helical" evidence="9">
    <location>
        <begin position="236"/>
        <end position="254"/>
    </location>
</feature>
<dbReference type="InterPro" id="IPR011701">
    <property type="entry name" value="MFS"/>
</dbReference>
<evidence type="ECO:0000256" key="1">
    <source>
        <dbReference type="ARBA" id="ARBA00004651"/>
    </source>
</evidence>
<evidence type="ECO:0000256" key="6">
    <source>
        <dbReference type="ARBA" id="ARBA00022989"/>
    </source>
</evidence>
<dbReference type="PANTHER" id="PTHR42718">
    <property type="entry name" value="MAJOR FACILITATOR SUPERFAMILY MULTIDRUG TRANSPORTER MFSC"/>
    <property type="match status" value="1"/>
</dbReference>
<protein>
    <submittedName>
        <fullName evidence="11">MFS transporter</fullName>
    </submittedName>
</protein>
<proteinExistence type="inferred from homology"/>
<dbReference type="CDD" id="cd17503">
    <property type="entry name" value="MFS_LmrB_MDR_like"/>
    <property type="match status" value="1"/>
</dbReference>
<dbReference type="STRING" id="162209.IJ22_16200"/>
<keyword evidence="6 9" id="KW-1133">Transmembrane helix</keyword>
<dbReference type="GO" id="GO:0005886">
    <property type="term" value="C:plasma membrane"/>
    <property type="evidence" value="ECO:0007669"/>
    <property type="project" value="UniProtKB-SubCell"/>
</dbReference>
<feature type="transmembrane region" description="Helical" evidence="9">
    <location>
        <begin position="492"/>
        <end position="510"/>
    </location>
</feature>
<dbReference type="Pfam" id="PF07690">
    <property type="entry name" value="MFS_1"/>
    <property type="match status" value="1"/>
</dbReference>
<evidence type="ECO:0000256" key="7">
    <source>
        <dbReference type="ARBA" id="ARBA00023136"/>
    </source>
</evidence>
<dbReference type="PROSITE" id="PS50850">
    <property type="entry name" value="MFS"/>
    <property type="match status" value="1"/>
</dbReference>
<feature type="transmembrane region" description="Helical" evidence="9">
    <location>
        <begin position="311"/>
        <end position="332"/>
    </location>
</feature>
<feature type="transmembrane region" description="Helical" evidence="9">
    <location>
        <begin position="59"/>
        <end position="79"/>
    </location>
</feature>
<feature type="transmembrane region" description="Helical" evidence="9">
    <location>
        <begin position="173"/>
        <end position="194"/>
    </location>
</feature>
<dbReference type="PANTHER" id="PTHR42718:SF9">
    <property type="entry name" value="MAJOR FACILITATOR SUPERFAMILY MULTIDRUG TRANSPORTER MFSC"/>
    <property type="match status" value="1"/>
</dbReference>
<evidence type="ECO:0000256" key="5">
    <source>
        <dbReference type="ARBA" id="ARBA00022692"/>
    </source>
</evidence>
<dbReference type="Gene3D" id="1.20.1720.10">
    <property type="entry name" value="Multidrug resistance protein D"/>
    <property type="match status" value="1"/>
</dbReference>
<evidence type="ECO:0000256" key="2">
    <source>
        <dbReference type="ARBA" id="ARBA00008537"/>
    </source>
</evidence>
<feature type="transmembrane region" description="Helical" evidence="9">
    <location>
        <begin position="366"/>
        <end position="386"/>
    </location>
</feature>
<evidence type="ECO:0000259" key="10">
    <source>
        <dbReference type="PROSITE" id="PS50850"/>
    </source>
</evidence>
<accession>A0A0U2UFM4</accession>